<dbReference type="EMBL" id="CP079837">
    <property type="protein sequence ID" value="QXX24586.1"/>
    <property type="molecule type" value="Genomic_DNA"/>
</dbReference>
<name>A0A8F7V039_SALER</name>
<sequence length="79" mass="8982">MFTVNYQTSPIKAMKPSEHGFRGFNAHKRFKKCTARRPETLSKELQMVLEEVGYGGARENLNILALDRDVLNKGAYNHG</sequence>
<dbReference type="AlphaFoldDB" id="A0A8F7V039"/>
<proteinExistence type="predicted"/>
<gene>
    <name evidence="1" type="ORF">JMJ84_18830</name>
</gene>
<organism evidence="1">
    <name type="scientific">Salmonella enterica subsp. salamae</name>
    <dbReference type="NCBI Taxonomy" id="59202"/>
    <lineage>
        <taxon>Bacteria</taxon>
        <taxon>Pseudomonadati</taxon>
        <taxon>Pseudomonadota</taxon>
        <taxon>Gammaproteobacteria</taxon>
        <taxon>Enterobacterales</taxon>
        <taxon>Enterobacteriaceae</taxon>
        <taxon>Salmonella</taxon>
    </lineage>
</organism>
<evidence type="ECO:0000313" key="1">
    <source>
        <dbReference type="EMBL" id="QXX24586.1"/>
    </source>
</evidence>
<protein>
    <submittedName>
        <fullName evidence="1">Uncharacterized protein</fullName>
    </submittedName>
</protein>
<reference evidence="1" key="1">
    <citation type="submission" date="2021-07" db="EMBL/GenBank/DDBJ databases">
        <title>Whole-Genome Sequences of non-enterica strains of Salmonella enterica isolated from poultry houses.</title>
        <authorList>
            <person name="Lamas A."/>
            <person name="Regal P."/>
            <person name="Miranda J.M."/>
            <person name="Vazquez B."/>
            <person name="Cepeda A."/>
            <person name="Franco C.M."/>
        </authorList>
    </citation>
    <scope>NUCLEOTIDE SEQUENCE</scope>
    <source>
        <strain evidence="1">LHICA_SA2</strain>
    </source>
</reference>
<accession>A0A8F7V039</accession>